<organism evidence="2">
    <name type="scientific">hydrothermal vent metagenome</name>
    <dbReference type="NCBI Taxonomy" id="652676"/>
    <lineage>
        <taxon>unclassified sequences</taxon>
        <taxon>metagenomes</taxon>
        <taxon>ecological metagenomes</taxon>
    </lineage>
</organism>
<proteinExistence type="predicted"/>
<evidence type="ECO:0000313" key="2">
    <source>
        <dbReference type="EMBL" id="VAX32857.1"/>
    </source>
</evidence>
<dbReference type="SUPFAM" id="SSF51735">
    <property type="entry name" value="NAD(P)-binding Rossmann-fold domains"/>
    <property type="match status" value="1"/>
</dbReference>
<dbReference type="PANTHER" id="PTHR12126">
    <property type="entry name" value="NADH-UBIQUINONE OXIDOREDUCTASE 39 KDA SUBUNIT-RELATED"/>
    <property type="match status" value="1"/>
</dbReference>
<accession>A0A3B1DVU3</accession>
<evidence type="ECO:0000259" key="1">
    <source>
        <dbReference type="Pfam" id="PF13460"/>
    </source>
</evidence>
<dbReference type="GO" id="GO:0044877">
    <property type="term" value="F:protein-containing complex binding"/>
    <property type="evidence" value="ECO:0007669"/>
    <property type="project" value="TreeGrafter"/>
</dbReference>
<sequence length="308" mass="34307">MIFIAGATGFVGRHLIRSLSSGEYRVRCLVRSEEKGRLCSSPGFETSKGDITDRESLKGKLEGIRIVTHLVGIIKEQGESTFDKVHIEGTKNLVDEAKSSNVEHFFFQSALGADLRSPFKYLKTKAEAEEIVKDSGITYTIFRPSLIIGPGDGFTENIKEVLRLGPVVPVPGDGKARFQPIFIDDWVRCFLKIIDSLNFKNQVFEFGGPDHLSYNDILKLILKVLGINKPIVHIPPTITKAGLPFIHIFRSLGRTVGMKMPDVSAEQIDLLQLDNITVTESVEQLFGFRPMGFEEAIKKALMDQPDKT</sequence>
<gene>
    <name evidence="2" type="ORF">MNBD_NITROSPIRAE03-1629</name>
</gene>
<reference evidence="2" key="1">
    <citation type="submission" date="2018-06" db="EMBL/GenBank/DDBJ databases">
        <authorList>
            <person name="Zhirakovskaya E."/>
        </authorList>
    </citation>
    <scope>NUCLEOTIDE SEQUENCE</scope>
</reference>
<dbReference type="InterPro" id="IPR036291">
    <property type="entry name" value="NAD(P)-bd_dom_sf"/>
</dbReference>
<dbReference type="PANTHER" id="PTHR12126:SF11">
    <property type="entry name" value="NADH DEHYDROGENASE [UBIQUINONE] 1 ALPHA SUBCOMPLEX SUBUNIT 9, MITOCHONDRIAL"/>
    <property type="match status" value="1"/>
</dbReference>
<dbReference type="Gene3D" id="3.40.50.720">
    <property type="entry name" value="NAD(P)-binding Rossmann-like Domain"/>
    <property type="match status" value="1"/>
</dbReference>
<dbReference type="InterPro" id="IPR016040">
    <property type="entry name" value="NAD(P)-bd_dom"/>
</dbReference>
<protein>
    <recommendedName>
        <fullName evidence="1">NAD(P)-binding domain-containing protein</fullName>
    </recommendedName>
</protein>
<feature type="domain" description="NAD(P)-binding" evidence="1">
    <location>
        <begin position="6"/>
        <end position="146"/>
    </location>
</feature>
<name>A0A3B1DVU3_9ZZZZ</name>
<dbReference type="AlphaFoldDB" id="A0A3B1DVU3"/>
<dbReference type="CDD" id="cd05271">
    <property type="entry name" value="NDUFA9_like_SDR_a"/>
    <property type="match status" value="1"/>
</dbReference>
<dbReference type="Pfam" id="PF13460">
    <property type="entry name" value="NAD_binding_10"/>
    <property type="match status" value="1"/>
</dbReference>
<dbReference type="InterPro" id="IPR051207">
    <property type="entry name" value="ComplexI_NDUFA9_subunit"/>
</dbReference>
<dbReference type="EMBL" id="UOGI01000154">
    <property type="protein sequence ID" value="VAX32857.1"/>
    <property type="molecule type" value="Genomic_DNA"/>
</dbReference>